<keyword evidence="3" id="KW-1185">Reference proteome</keyword>
<gene>
    <name evidence="2" type="ORF">RFULGI_LOCUS18039</name>
</gene>
<proteinExistence type="predicted"/>
<dbReference type="InterPro" id="IPR000086">
    <property type="entry name" value="NUDIX_hydrolase_dom"/>
</dbReference>
<dbReference type="InterPro" id="IPR015797">
    <property type="entry name" value="NUDIX_hydrolase-like_dom_sf"/>
</dbReference>
<sequence length="83" mass="9841">QNNNVIFIDEEIIIDNDLSSNNFNFLTEEQAFKQALEKNSKEKDETFEECARREALEEANIKLKELIFVCFQEGFRKFSDRNT</sequence>
<comment type="caution">
    <text evidence="2">The sequence shown here is derived from an EMBL/GenBank/DDBJ whole genome shotgun (WGS) entry which is preliminary data.</text>
</comment>
<accession>A0A9N9P9T4</accession>
<feature type="domain" description="Nudix hydrolase" evidence="1">
    <location>
        <begin position="42"/>
        <end position="69"/>
    </location>
</feature>
<dbReference type="Proteomes" id="UP000789396">
    <property type="component" value="Unassembled WGS sequence"/>
</dbReference>
<organism evidence="2 3">
    <name type="scientific">Racocetra fulgida</name>
    <dbReference type="NCBI Taxonomy" id="60492"/>
    <lineage>
        <taxon>Eukaryota</taxon>
        <taxon>Fungi</taxon>
        <taxon>Fungi incertae sedis</taxon>
        <taxon>Mucoromycota</taxon>
        <taxon>Glomeromycotina</taxon>
        <taxon>Glomeromycetes</taxon>
        <taxon>Diversisporales</taxon>
        <taxon>Gigasporaceae</taxon>
        <taxon>Racocetra</taxon>
    </lineage>
</organism>
<feature type="non-terminal residue" evidence="2">
    <location>
        <position position="83"/>
    </location>
</feature>
<evidence type="ECO:0000259" key="1">
    <source>
        <dbReference type="Pfam" id="PF00293"/>
    </source>
</evidence>
<dbReference type="EMBL" id="CAJVPZ010075668">
    <property type="protein sequence ID" value="CAG8804057.1"/>
    <property type="molecule type" value="Genomic_DNA"/>
</dbReference>
<evidence type="ECO:0000313" key="2">
    <source>
        <dbReference type="EMBL" id="CAG8804057.1"/>
    </source>
</evidence>
<dbReference type="Pfam" id="PF00293">
    <property type="entry name" value="NUDIX"/>
    <property type="match status" value="1"/>
</dbReference>
<name>A0A9N9P9T4_9GLOM</name>
<protein>
    <submittedName>
        <fullName evidence="2">5174_t:CDS:1</fullName>
    </submittedName>
</protein>
<dbReference type="AlphaFoldDB" id="A0A9N9P9T4"/>
<feature type="non-terminal residue" evidence="2">
    <location>
        <position position="1"/>
    </location>
</feature>
<dbReference type="Gene3D" id="3.90.79.10">
    <property type="entry name" value="Nucleoside Triphosphate Pyrophosphohydrolase"/>
    <property type="match status" value="1"/>
</dbReference>
<reference evidence="2" key="1">
    <citation type="submission" date="2021-06" db="EMBL/GenBank/DDBJ databases">
        <authorList>
            <person name="Kallberg Y."/>
            <person name="Tangrot J."/>
            <person name="Rosling A."/>
        </authorList>
    </citation>
    <scope>NUCLEOTIDE SEQUENCE</scope>
    <source>
        <strain evidence="2">IN212</strain>
    </source>
</reference>
<dbReference type="SUPFAM" id="SSF55811">
    <property type="entry name" value="Nudix"/>
    <property type="match status" value="1"/>
</dbReference>
<evidence type="ECO:0000313" key="3">
    <source>
        <dbReference type="Proteomes" id="UP000789396"/>
    </source>
</evidence>